<dbReference type="RefSeq" id="WP_047092558.1">
    <property type="nucleotide sequence ID" value="NZ_LBHU01000001.1"/>
</dbReference>
<reference evidence="1 2" key="1">
    <citation type="submission" date="2015-04" db="EMBL/GenBank/DDBJ databases">
        <title>The draft genome sequence of Erythrobacter marinus HWDM-33.</title>
        <authorList>
            <person name="Zhuang L."/>
            <person name="Liu Y."/>
            <person name="Shao Z."/>
        </authorList>
    </citation>
    <scope>NUCLEOTIDE SEQUENCE [LARGE SCALE GENOMIC DNA]</scope>
    <source>
        <strain evidence="1 2">HWDM-33</strain>
    </source>
</reference>
<dbReference type="PATRIC" id="fig|874156.12.peg.817"/>
<name>A0A0H0XPY8_9SPHN</name>
<keyword evidence="2" id="KW-1185">Reference proteome</keyword>
<comment type="caution">
    <text evidence="1">The sequence shown here is derived from an EMBL/GenBank/DDBJ whole genome shotgun (WGS) entry which is preliminary data.</text>
</comment>
<dbReference type="EMBL" id="LBHU01000001">
    <property type="protein sequence ID" value="KLI64693.1"/>
    <property type="molecule type" value="Genomic_DNA"/>
</dbReference>
<proteinExistence type="predicted"/>
<dbReference type="AlphaFoldDB" id="A0A0H0XPY8"/>
<sequence>MLLYLLIAAAPLLQAEDPAPAPDCTYDLEAMLALDRQAFDQDLDGGWRPLAMRGCESEAAELIREWRHEKRDHNAILYWHEGQMRAMVGDTEQAIGLFGLTYKSPDDDADFGWNNYVDGTIAFLRQDRERLEQAIAAQMLVPAPESLMFTMPDGSTQEMSWPPNINVLRNFERCWDRPYSEAYGREGCDGPAED</sequence>
<dbReference type="STRING" id="874156.GCA_001021555_00494"/>
<evidence type="ECO:0000313" key="2">
    <source>
        <dbReference type="Proteomes" id="UP000053455"/>
    </source>
</evidence>
<protein>
    <submittedName>
        <fullName evidence="1">Uncharacterized protein</fullName>
    </submittedName>
</protein>
<gene>
    <name evidence="1" type="ORF">AAV99_03920</name>
</gene>
<dbReference type="OrthoDB" id="7202990at2"/>
<organism evidence="1 2">
    <name type="scientific">Aurantiacibacter marinus</name>
    <dbReference type="NCBI Taxonomy" id="874156"/>
    <lineage>
        <taxon>Bacteria</taxon>
        <taxon>Pseudomonadati</taxon>
        <taxon>Pseudomonadota</taxon>
        <taxon>Alphaproteobacteria</taxon>
        <taxon>Sphingomonadales</taxon>
        <taxon>Erythrobacteraceae</taxon>
        <taxon>Aurantiacibacter</taxon>
    </lineage>
</organism>
<evidence type="ECO:0000313" key="1">
    <source>
        <dbReference type="EMBL" id="KLI64693.1"/>
    </source>
</evidence>
<accession>A0A0H0XPY8</accession>
<dbReference type="Proteomes" id="UP000053455">
    <property type="component" value="Unassembled WGS sequence"/>
</dbReference>